<feature type="region of interest" description="Disordered" evidence="2">
    <location>
        <begin position="2931"/>
        <end position="2953"/>
    </location>
</feature>
<dbReference type="CDD" id="cd01650">
    <property type="entry name" value="RT_nLTR_like"/>
    <property type="match status" value="1"/>
</dbReference>
<feature type="region of interest" description="Disordered" evidence="2">
    <location>
        <begin position="919"/>
        <end position="943"/>
    </location>
</feature>
<dbReference type="PROSITE" id="PS50879">
    <property type="entry name" value="RNASE_H_1"/>
    <property type="match status" value="1"/>
</dbReference>
<dbReference type="EMBL" id="LGRX02029134">
    <property type="protein sequence ID" value="KAK3247212.1"/>
    <property type="molecule type" value="Genomic_DNA"/>
</dbReference>
<feature type="compositionally biased region" description="Polar residues" evidence="2">
    <location>
        <begin position="2938"/>
        <end position="2950"/>
    </location>
</feature>
<dbReference type="SUPFAM" id="SSF55048">
    <property type="entry name" value="Probable ACP-binding domain of malonyl-CoA ACP transacylase"/>
    <property type="match status" value="1"/>
</dbReference>
<dbReference type="PROSITE" id="PS50878">
    <property type="entry name" value="RT_POL"/>
    <property type="match status" value="1"/>
</dbReference>
<feature type="compositionally biased region" description="Basic and acidic residues" evidence="2">
    <location>
        <begin position="2681"/>
        <end position="2697"/>
    </location>
</feature>
<evidence type="ECO:0000259" key="3">
    <source>
        <dbReference type="PROSITE" id="PS50878"/>
    </source>
</evidence>
<gene>
    <name evidence="5" type="ORF">CYMTET_43288</name>
</gene>
<proteinExistence type="predicted"/>
<feature type="repeat" description="ANK" evidence="1">
    <location>
        <begin position="50"/>
        <end position="82"/>
    </location>
</feature>
<dbReference type="SUPFAM" id="SSF48403">
    <property type="entry name" value="Ankyrin repeat"/>
    <property type="match status" value="1"/>
</dbReference>
<dbReference type="SUPFAM" id="SSF54001">
    <property type="entry name" value="Cysteine proteinases"/>
    <property type="match status" value="2"/>
</dbReference>
<dbReference type="InterPro" id="IPR038765">
    <property type="entry name" value="Papain-like_cys_pep_sf"/>
</dbReference>
<reference evidence="5 6" key="1">
    <citation type="journal article" date="2015" name="Genome Biol. Evol.">
        <title>Comparative Genomics of a Bacterivorous Green Alga Reveals Evolutionary Causalities and Consequences of Phago-Mixotrophic Mode of Nutrition.</title>
        <authorList>
            <person name="Burns J.A."/>
            <person name="Paasch A."/>
            <person name="Narechania A."/>
            <person name="Kim E."/>
        </authorList>
    </citation>
    <scope>NUCLEOTIDE SEQUENCE [LARGE SCALE GENOMIC DNA]</scope>
    <source>
        <strain evidence="5 6">PLY_AMNH</strain>
    </source>
</reference>
<feature type="compositionally biased region" description="Basic and acidic residues" evidence="2">
    <location>
        <begin position="1265"/>
        <end position="1279"/>
    </location>
</feature>
<feature type="compositionally biased region" description="Basic and acidic residues" evidence="2">
    <location>
        <begin position="3968"/>
        <end position="3995"/>
    </location>
</feature>
<feature type="region of interest" description="Disordered" evidence="2">
    <location>
        <begin position="3276"/>
        <end position="3296"/>
    </location>
</feature>
<dbReference type="InterPro" id="IPR012337">
    <property type="entry name" value="RNaseH-like_sf"/>
</dbReference>
<dbReference type="InterPro" id="IPR016035">
    <property type="entry name" value="Acyl_Trfase/lysoPLipase"/>
</dbReference>
<feature type="region of interest" description="Disordered" evidence="2">
    <location>
        <begin position="732"/>
        <end position="763"/>
    </location>
</feature>
<dbReference type="InterPro" id="IPR036397">
    <property type="entry name" value="RNaseH_sf"/>
</dbReference>
<dbReference type="PROSITE" id="PS50088">
    <property type="entry name" value="ANK_REPEAT"/>
    <property type="match status" value="2"/>
</dbReference>
<comment type="caution">
    <text evidence="5">The sequence shown here is derived from an EMBL/GenBank/DDBJ whole genome shotgun (WGS) entry which is preliminary data.</text>
</comment>
<feature type="region of interest" description="Disordered" evidence="2">
    <location>
        <begin position="4076"/>
        <end position="4108"/>
    </location>
</feature>
<dbReference type="SMART" id="SM00248">
    <property type="entry name" value="ANK"/>
    <property type="match status" value="2"/>
</dbReference>
<dbReference type="Pfam" id="PF03372">
    <property type="entry name" value="Exo_endo_phos"/>
    <property type="match status" value="1"/>
</dbReference>
<dbReference type="GO" id="GO:0003676">
    <property type="term" value="F:nucleic acid binding"/>
    <property type="evidence" value="ECO:0007669"/>
    <property type="project" value="InterPro"/>
</dbReference>
<dbReference type="InterPro" id="IPR002156">
    <property type="entry name" value="RNaseH_domain"/>
</dbReference>
<dbReference type="InterPro" id="IPR016036">
    <property type="entry name" value="Malonyl_transacylase_ACP-bd"/>
</dbReference>
<dbReference type="Proteomes" id="UP001190700">
    <property type="component" value="Unassembled WGS sequence"/>
</dbReference>
<dbReference type="InterPro" id="IPR001227">
    <property type="entry name" value="Ac_transferase_dom_sf"/>
</dbReference>
<evidence type="ECO:0000259" key="4">
    <source>
        <dbReference type="PROSITE" id="PS50879"/>
    </source>
</evidence>
<dbReference type="SUPFAM" id="SSF53098">
    <property type="entry name" value="Ribonuclease H-like"/>
    <property type="match status" value="1"/>
</dbReference>
<dbReference type="GO" id="GO:0004523">
    <property type="term" value="F:RNA-DNA hybrid ribonuclease activity"/>
    <property type="evidence" value="ECO:0007669"/>
    <property type="project" value="InterPro"/>
</dbReference>
<feature type="compositionally biased region" description="Basic and acidic residues" evidence="2">
    <location>
        <begin position="2649"/>
        <end position="2670"/>
    </location>
</feature>
<feature type="region of interest" description="Disordered" evidence="2">
    <location>
        <begin position="3581"/>
        <end position="3600"/>
    </location>
</feature>
<dbReference type="Pfam" id="PF12237">
    <property type="entry name" value="PCIF1_WW"/>
    <property type="match status" value="1"/>
</dbReference>
<dbReference type="InterPro" id="IPR000477">
    <property type="entry name" value="RT_dom"/>
</dbReference>
<feature type="compositionally biased region" description="Low complexity" evidence="2">
    <location>
        <begin position="848"/>
        <end position="861"/>
    </location>
</feature>
<dbReference type="SUPFAM" id="SSF56219">
    <property type="entry name" value="DNase I-like"/>
    <property type="match status" value="1"/>
</dbReference>
<feature type="region of interest" description="Disordered" evidence="2">
    <location>
        <begin position="2646"/>
        <end position="2697"/>
    </location>
</feature>
<organism evidence="5 6">
    <name type="scientific">Cymbomonas tetramitiformis</name>
    <dbReference type="NCBI Taxonomy" id="36881"/>
    <lineage>
        <taxon>Eukaryota</taxon>
        <taxon>Viridiplantae</taxon>
        <taxon>Chlorophyta</taxon>
        <taxon>Pyramimonadophyceae</taxon>
        <taxon>Pyramimonadales</taxon>
        <taxon>Pyramimonadaceae</taxon>
        <taxon>Cymbomonas</taxon>
    </lineage>
</organism>
<dbReference type="InterPro" id="IPR002110">
    <property type="entry name" value="Ankyrin_rpt"/>
</dbReference>
<dbReference type="SUPFAM" id="SSF52151">
    <property type="entry name" value="FabD/lysophospholipase-like"/>
    <property type="match status" value="1"/>
</dbReference>
<dbReference type="Gene3D" id="3.30.70.250">
    <property type="entry name" value="Malonyl-CoA ACP transacylase, ACP-binding"/>
    <property type="match status" value="1"/>
</dbReference>
<feature type="compositionally biased region" description="Polar residues" evidence="2">
    <location>
        <begin position="1233"/>
        <end position="1245"/>
    </location>
</feature>
<evidence type="ECO:0000313" key="6">
    <source>
        <dbReference type="Proteomes" id="UP001190700"/>
    </source>
</evidence>
<feature type="compositionally biased region" description="Basic and acidic residues" evidence="2">
    <location>
        <begin position="3171"/>
        <end position="3197"/>
    </location>
</feature>
<feature type="region of interest" description="Disordered" evidence="2">
    <location>
        <begin position="1232"/>
        <end position="1290"/>
    </location>
</feature>
<dbReference type="Gene3D" id="3.40.395.10">
    <property type="entry name" value="Adenoviral Proteinase, Chain A"/>
    <property type="match status" value="1"/>
</dbReference>
<feature type="region of interest" description="Disordered" evidence="2">
    <location>
        <begin position="848"/>
        <end position="872"/>
    </location>
</feature>
<feature type="region of interest" description="Disordered" evidence="2">
    <location>
        <begin position="3164"/>
        <end position="3205"/>
    </location>
</feature>
<dbReference type="Gene3D" id="1.25.40.20">
    <property type="entry name" value="Ankyrin repeat-containing domain"/>
    <property type="match status" value="1"/>
</dbReference>
<keyword evidence="1" id="KW-0040">ANK repeat</keyword>
<evidence type="ECO:0000256" key="1">
    <source>
        <dbReference type="PROSITE-ProRule" id="PRU00023"/>
    </source>
</evidence>
<dbReference type="PANTHER" id="PTHR47170:SF2">
    <property type="entry name" value="MALONYL-COA:ACP TRANSACYLASE (MAT) DOMAIN-CONTAINING PROTEIN"/>
    <property type="match status" value="1"/>
</dbReference>
<feature type="compositionally biased region" description="Low complexity" evidence="2">
    <location>
        <begin position="3933"/>
        <end position="3944"/>
    </location>
</feature>
<evidence type="ECO:0000313" key="5">
    <source>
        <dbReference type="EMBL" id="KAK3247212.1"/>
    </source>
</evidence>
<dbReference type="SMART" id="SM00827">
    <property type="entry name" value="PKS_AT"/>
    <property type="match status" value="1"/>
</dbReference>
<dbReference type="PANTHER" id="PTHR47170">
    <property type="entry name" value="MALONYL-COA ACP TRANSACYLASE, ACP-BINDING"/>
    <property type="match status" value="1"/>
</dbReference>
<dbReference type="InterPro" id="IPR022035">
    <property type="entry name" value="PCIF1_WW"/>
</dbReference>
<feature type="compositionally biased region" description="Basic and acidic residues" evidence="2">
    <location>
        <begin position="3280"/>
        <end position="3296"/>
    </location>
</feature>
<feature type="region of interest" description="Disordered" evidence="2">
    <location>
        <begin position="2975"/>
        <end position="3006"/>
    </location>
</feature>
<dbReference type="InterPro" id="IPR036691">
    <property type="entry name" value="Endo/exonu/phosph_ase_sf"/>
</dbReference>
<feature type="region of interest" description="Disordered" evidence="2">
    <location>
        <begin position="3894"/>
        <end position="3999"/>
    </location>
</feature>
<dbReference type="PROSITE" id="PS50297">
    <property type="entry name" value="ANK_REP_REGION"/>
    <property type="match status" value="2"/>
</dbReference>
<feature type="domain" description="Reverse transcriptase" evidence="3">
    <location>
        <begin position="1884"/>
        <end position="2181"/>
    </location>
</feature>
<sequence>MPRDMSGTGRYPPQPKFPPFAFYSCVRLGDPDQLKMIMETDPYYVTQDNGAGAPMHFATTYKQLDMVHHLIRAGAEVNQRDDKGFTALHRAAYLAQYEGYLEIYEYLLSEGADPTIKTEDYDPYLNPGKKLPIEVAIDDESVRSKILALEEKYKDTPKAREPHADIGDWWALYDYGLDAIKTWSKGYKHPYPEVTKREKEMAEKKAFKEARKVRREALESADASLPAPVASKPAVPQTPIAFLFPGQGSQAVGMCAKAKDIPAVKAMFETANKVLGYDLLEVCLEGPKAKIDDTRYSQPALFVGGCAAVEMLRQTDPQAVLGASCTAGLSLGEYTALVFAGVLSFEDAMKVVKVRAESMSMAATMGEPHGMMTIVGLNDPDLQDLCKEVREAMPGTVCQLANFLFPQGRVASGTLTALSELQKRATAKGALKAQAVAVSGAFHTPMMNPARENLEKVRLLASRMHLVNPTSFTRFGAIKKERVPPWGYADRWKHGAVGTPKASVARDVHRCPMKQDRDSLPADRTVILQSVGLVGQGVAEVANSISAGVVLEGGARNIVYIGKGRPHWEEARATALDVAIVVFSRVDEADRALRLGLPYEFYGHPVTVHKYSSTADITKFQEWELEVVARPPEGRHWHSADRVEQVLSAAKRELRSQTGIEVFPVPSPPSERGVGELITLAQPLPDRDSREACRYWVTVEAATYEAVSHRTTNRMFFHIGNVKFHIACSPRSRWMTQRSPQQPPRQRPRYAGKGQGKGAKGSYYGQVQPTQLFAQDQGYGRQLPPEPPAAQAPRAGGELASLADSVKALTEVVSQQVQASDRQMSAITQLSGQVTGLLQHGVQLMPQGGQSYLGQQQQPQQLQPPPAAPLQLPHQVPLGPPQAQYSHLAQGLYPQWGTQLQQQPTAQPTAQPRPLAEALGKDPRQYGRPETGPAIPQEFDNPDGRAALKRLDELRAQGEAVAIGRKSSKIGTRTGSLAEEGKINPPPPPLAVGGVKSAPPPRNQTRGANPQEEGGLYTVEGRISDVQLSRYLHTIDPAPPEEMNQHKFLSKLLARDGIDGLLANGRFAYQPLCDGEHWRALFFDQQAGEGGGTHVHLFDSYGPNPREGARGHEELLDATRKWAERRTKQGVPTEITCIKLRTQYDDFQCGVWVAVMAAAWCDWTKSPERSTWPRAAHRAAGGTGKTTNNRVAKQHRIVMQIATKQEEQAECQAGTRSGSSRVPGKRAVLRPLQQVTGSGQAPAQQKRQHRAGAKTVLGCWGNSARESKNEPNHHSDKENQTPPPDVGEEGRLSLMTWNIRGSDHAYYDLARSCEEHQPDVLVLTETKAAGPMGPKKLQGLGYSAWHSAPCHGTQRRGADGTSYRGGVVLALRRPYDRTDVRANREVPRCAKGYLQHVVITLPSGVKVHVLGVYNPPHPEEAVVRTCIRDYITREAAVASRKGEHMVVGGDFNVAEIPREQDGIEHRAWRGMSDRAGLAEISCPQGPTFGDHKIDGWLASEELQRIADERHPIDTRAHRHCSDHQAAVAAVPLWKLHTTTPIVEEQAKPDPITKYQFPISKALQRSMKAAIDSALQPSLREIEFKTVIENAVDAAERGSPDARERIDEAGKAVDGVLQQAMRAVEIPLETVRCKPKVTRDPNTGVRLPKSKFRKRDKALKAAAVLQEMLAIERATGETPSAALLEEAMAEPRDTAKGRPDTCAEPEDPHWWAESEMSRFRQEAKSVIKDHKAETWETFVQKFRSNYYRMKKSAHRFVFRDRDALPKGRTLGIWDRNNKMAVGAVATAEAFSGHMAHSDPYCFEHPRTDQLDEEMPWLAAEAPDSMKPGQRPRKTELGSRLTIELYRQIVKRLPNGKAAGPDAVPNEILKAMPEEFHEFLFSLMRAMWKAGIAPGTWKLGTFVYLHKKGDTSVFSNYRPIGLLRTILKLYTAMVTDVLSTFCEVNSIHSQEQMGSRKHRSTINQLLRLQHVIEDSKLSHSQLHVLYVDFENAYGSVEHDRLQHTMKYLGIPEDAVRVVADLYGGEAHRSPFRMASKIEHYSSEPLMVKRGLVQGDSLSPLLFILYLEPLLRWLKAGNKGYMHRLTDSDKPIRTSSAAYVDDLALIAESATQLAVQVRKLELYSNWSGLRINKTKCGITGTDEKGSPIPEETYEDVTMRTPRVGKHGFPYLHPDDPYKYLGIQVALSGDWTVQKQASFLQARERIQALLHSPLTSGQQEEVLRSAVIGQLRYALPLGIFSTKEIEDLDATIGGAYKLLNGLPRGTANCYTALPKTSYGLGHTPLLATYAQSVASALQMATATREDLRERPREVFRESEAFHAKQTSQLSATTRGLVRYHYNRRQGQVDGTVRTGELDRCCTARQLAVLREHQVSLTGSGPLLADLINTQHGVISKLANAVRKPFPSALEGRHRTVVDQDTGEESVKIYSVNDQEEIPLSLTTLLPLLPFVEEGFYVAKGGTRACSLREAKAKVPARFQGRMRTFMLMLYPYICEALADKPNDARFWDNPKNLTLKPQFMPSKEAHNALGFQRLAEPQATEGEEPTTWEEGFHPTQSKWGPRSLWHAGRRGPPTTSMQAKNALKQMTTGYCAKDEEDHEDAFKCHDIGVRPTLREDPGGRVMIMDSVGVRPRQTEAEKFLSDLRHAARAGARITEKEAMDSRRAMRRNRSEGSHADSLLKGGGRRGNEPRGEGTPRHRTEGVFSDTRGREAWLSSIQVETHSLCTTGLDTVSMHQTKLADALNGTEFEQSEQYEAQMRNTMETVRDEGFSFVLTCDGSHWNVLLFGKNEDTSVSIYLYDPMGGEDTRLLTALRQWAGPPGWPPVNVTVSNMGVAHQRDGYQCGVWVCYMIDKWQEWNRSTTGEKWESWIGLHGPPVGGEATTSKGYRKAMRGPIMARIGELEQRERHHVFHGEGETHDPISFEEVDDEIQEEAGAGPMQVGRSPTRQTQANTVPATPRHARELPKVGEKRTRQIIQCPQATVESEEIRPRPNPPAQTPQRETSPHRVTKVSLEDGRGTKWKGTAAQIMMLRTWVLAQLSKGDVRTGELFQHAAKIGFPRDAVRLMTTHLVSSEQVAWATHPPVNDCRSRNMWWRIDTMELSVGAGPTVANNPEVLEETEEEPQAVEASESTTILAVRTHWGSREYLLGPVRPQGEAWVEEDTLLTGGIAGMNPSRAERETDTFHNKEREAQQARRPTEREPLSGAPTRHARYWPGVTELNIDTEPFNPDWDAAPSGKCTLTTETGRHHVFAHDERGKMIGALKEEVLDRLYDRYVAAAGTDSADQTHTKAGEERRRSFEEREPQLGTVHGFATEVVLLLKRYSCEEEEEVKKTALQNHWTLPPEIMQALQEAFGIQAEIFASPLNVHSHTATYCSKFDRDKIFGSKGSAWDTQWGELGAFEFNPEYTAADLDKALKEALMSTMAKTPVLGVGIYPAWTRTPAKAYCRRYGDTRIHEFGVIPRKSFTFLPPDHWGGTTVSGVTKKDYSNWGVRILVVANAEGWQKFCPDPEGAAELVGKALQRSTYCTVRKYHTIRNLRPANPRVHTSDAVSDMAAVKNAMESTSQHDMIFDPHPMRKWEIPSMSRRQGWGNEGGEVPKEDRTPEAARAMRQTWRDRGLAEVTITEYHEANTAWPLDKIKEDSRARWLKAMERTPMLFSRQDRDRGHTEVRERFPTCPIKHKTGRSRTLEEINKAWDATSFLYTDGSRLDPEEEGGLHRVGAAYWDPRGDENPRTWRGTWSTGGHLTINRAELLAIHAALRARECTTPGEIAICTDSLCSMYQILNMLSRPHTMEGHRHRDLLEDILSLVEQHNSQGTKVSLRKVKSHTGVKGNDKADEAAKQAAENQEGTTQIDPWDNRTMYTLVANARDGESMRPLQGEGAVERYVAERIALKATQHKSVRKWLQPPSSPWEEWGTPGRGNREGAISAEGSMTKNPTTGAPGPAQGPDRGRQNVEMGTPGENPQEPMLLEELQHAPRSQDDPPERREPGDQEQVHPRDQVATQDEWDLLWEFDETRGPPLDMGERGAMNSPDREMMQAIEEAEREDPIDGLCRSMMEMDLGESELQNLTDVPQQAIDAYQEAAPERKRKRNRDREAMHRRKGDRAATSHADAAAVETHMGRRLEEPPQEILQDKSIPGISNHFWKVTPPTLRSLILRLAGCKDETSMNMATARHNEVARTLYEAIRKGRTGASPIWIAHHAGLDGTNKCTRPIPDFVLKRGQCRRDGRDHPGAKDPPDDIPHFVDIVMIKGAEDVRDAPPGRPENTHREDVGEIHLIEVAFTWDTRWYVSLHDKLNKYEPLMELLRSKGYKVFFHPMVFGTTGSVYEHNARALTQHLGFNKKEAEALLKKISSIAVEWAAKMLISHSRSEKEKALKNSKKPP</sequence>
<dbReference type="Gene3D" id="3.60.10.10">
    <property type="entry name" value="Endonuclease/exonuclease/phosphatase"/>
    <property type="match status" value="1"/>
</dbReference>
<feature type="region of interest" description="Disordered" evidence="2">
    <location>
        <begin position="778"/>
        <end position="798"/>
    </location>
</feature>
<feature type="repeat" description="ANK" evidence="1">
    <location>
        <begin position="83"/>
        <end position="119"/>
    </location>
</feature>
<dbReference type="Gene3D" id="3.40.366.10">
    <property type="entry name" value="Malonyl-Coenzyme A Acyl Carrier Protein, domain 2"/>
    <property type="match status" value="1"/>
</dbReference>
<accession>A0AAE0C4J6</accession>
<dbReference type="InterPro" id="IPR052760">
    <property type="entry name" value="Mitochondrial_malonyltrans"/>
</dbReference>
<keyword evidence="6" id="KW-1185">Reference proteome</keyword>
<dbReference type="Pfam" id="PF00078">
    <property type="entry name" value="RVT_1"/>
    <property type="match status" value="1"/>
</dbReference>
<feature type="region of interest" description="Disordered" evidence="2">
    <location>
        <begin position="971"/>
        <end position="1016"/>
    </location>
</feature>
<protein>
    <submittedName>
        <fullName evidence="5">Uncharacterized protein</fullName>
    </submittedName>
</protein>
<evidence type="ECO:0000256" key="2">
    <source>
        <dbReference type="SAM" id="MobiDB-lite"/>
    </source>
</evidence>
<feature type="region of interest" description="Disordered" evidence="2">
    <location>
        <begin position="2536"/>
        <end position="2560"/>
    </location>
</feature>
<feature type="compositionally biased region" description="Basic residues" evidence="2">
    <location>
        <begin position="4083"/>
        <end position="4099"/>
    </location>
</feature>
<dbReference type="Gene3D" id="3.30.420.10">
    <property type="entry name" value="Ribonuclease H-like superfamily/Ribonuclease H"/>
    <property type="match status" value="1"/>
</dbReference>
<dbReference type="GO" id="GO:0016740">
    <property type="term" value="F:transferase activity"/>
    <property type="evidence" value="ECO:0007669"/>
    <property type="project" value="InterPro"/>
</dbReference>
<dbReference type="CDD" id="cd09276">
    <property type="entry name" value="Rnase_HI_RT_non_LTR"/>
    <property type="match status" value="1"/>
</dbReference>
<dbReference type="InterPro" id="IPR014043">
    <property type="entry name" value="Acyl_transferase_dom"/>
</dbReference>
<name>A0AAE0C4J6_9CHLO</name>
<feature type="compositionally biased region" description="Basic and acidic residues" evidence="2">
    <location>
        <begin position="3591"/>
        <end position="3600"/>
    </location>
</feature>
<dbReference type="Pfam" id="PF00075">
    <property type="entry name" value="RNase_H"/>
    <property type="match status" value="1"/>
</dbReference>
<dbReference type="InterPro" id="IPR036770">
    <property type="entry name" value="Ankyrin_rpt-contain_sf"/>
</dbReference>
<dbReference type="Pfam" id="PF12796">
    <property type="entry name" value="Ank_2"/>
    <property type="match status" value="1"/>
</dbReference>
<dbReference type="Pfam" id="PF00698">
    <property type="entry name" value="Acyl_transf_1"/>
    <property type="match status" value="1"/>
</dbReference>
<feature type="domain" description="RNase H type-1" evidence="4">
    <location>
        <begin position="3691"/>
        <end position="3841"/>
    </location>
</feature>
<dbReference type="InterPro" id="IPR005135">
    <property type="entry name" value="Endo/exonuclease/phosphatase"/>
</dbReference>